<dbReference type="InterPro" id="IPR001155">
    <property type="entry name" value="OxRdtase_FMN_N"/>
</dbReference>
<dbReference type="Gene3D" id="3.50.50.60">
    <property type="entry name" value="FAD/NAD(P)-binding domain"/>
    <property type="match status" value="1"/>
</dbReference>
<dbReference type="PRINTS" id="PR00469">
    <property type="entry name" value="PNDRDTASEII"/>
</dbReference>
<dbReference type="AlphaFoldDB" id="A0A9D1DJK8"/>
<keyword evidence="5" id="KW-0288">FMN</keyword>
<dbReference type="Gene3D" id="3.20.20.70">
    <property type="entry name" value="Aldolase class I"/>
    <property type="match status" value="1"/>
</dbReference>
<dbReference type="InterPro" id="IPR036188">
    <property type="entry name" value="FAD/NAD-bd_sf"/>
</dbReference>
<reference evidence="12" key="2">
    <citation type="journal article" date="2021" name="PeerJ">
        <title>Extensive microbial diversity within the chicken gut microbiome revealed by metagenomics and culture.</title>
        <authorList>
            <person name="Gilroy R."/>
            <person name="Ravi A."/>
            <person name="Getino M."/>
            <person name="Pursley I."/>
            <person name="Horton D.L."/>
            <person name="Alikhan N.F."/>
            <person name="Baker D."/>
            <person name="Gharbi K."/>
            <person name="Hall N."/>
            <person name="Watson M."/>
            <person name="Adriaenssens E.M."/>
            <person name="Foster-Nyarko E."/>
            <person name="Jarju S."/>
            <person name="Secka A."/>
            <person name="Antonio M."/>
            <person name="Oren A."/>
            <person name="Chaudhuri R.R."/>
            <person name="La Ragione R."/>
            <person name="Hildebrand F."/>
            <person name="Pallen M.J."/>
        </authorList>
    </citation>
    <scope>NUCLEOTIDE SEQUENCE</scope>
    <source>
        <strain evidence="12">ChiGjej3B3-7149</strain>
    </source>
</reference>
<organism evidence="12 13">
    <name type="scientific">Candidatus Scatomorpha intestinigallinarum</name>
    <dbReference type="NCBI Taxonomy" id="2840923"/>
    <lineage>
        <taxon>Bacteria</taxon>
        <taxon>Bacillati</taxon>
        <taxon>Bacillota</taxon>
        <taxon>Clostridia</taxon>
        <taxon>Eubacteriales</taxon>
        <taxon>Candidatus Scatomorpha</taxon>
    </lineage>
</organism>
<evidence type="ECO:0000313" key="13">
    <source>
        <dbReference type="Proteomes" id="UP000824238"/>
    </source>
</evidence>
<gene>
    <name evidence="12" type="ORF">IAD36_00185</name>
</gene>
<evidence type="ECO:0000256" key="7">
    <source>
        <dbReference type="ARBA" id="ARBA00023002"/>
    </source>
</evidence>
<dbReference type="GO" id="GO:0010181">
    <property type="term" value="F:FMN binding"/>
    <property type="evidence" value="ECO:0007669"/>
    <property type="project" value="InterPro"/>
</dbReference>
<dbReference type="PANTHER" id="PTHR42917:SF2">
    <property type="entry name" value="2,4-DIENOYL-COA REDUCTASE [(2E)-ENOYL-COA-PRODUCING]"/>
    <property type="match status" value="1"/>
</dbReference>
<comment type="caution">
    <text evidence="12">The sequence shown here is derived from an EMBL/GenBank/DDBJ whole genome shotgun (WGS) entry which is preliminary data.</text>
</comment>
<dbReference type="EMBL" id="DVHH01000004">
    <property type="protein sequence ID" value="HIR54011.1"/>
    <property type="molecule type" value="Genomic_DNA"/>
</dbReference>
<evidence type="ECO:0000256" key="2">
    <source>
        <dbReference type="ARBA" id="ARBA00001966"/>
    </source>
</evidence>
<evidence type="ECO:0000256" key="6">
    <source>
        <dbReference type="ARBA" id="ARBA00022723"/>
    </source>
</evidence>
<comment type="cofactor">
    <cofactor evidence="1">
        <name>FMN</name>
        <dbReference type="ChEBI" id="CHEBI:58210"/>
    </cofactor>
</comment>
<dbReference type="SUPFAM" id="SSF51905">
    <property type="entry name" value="FAD/NAD(P)-binding domain"/>
    <property type="match status" value="1"/>
</dbReference>
<dbReference type="GO" id="GO:0016491">
    <property type="term" value="F:oxidoreductase activity"/>
    <property type="evidence" value="ECO:0007669"/>
    <property type="project" value="UniProtKB-KW"/>
</dbReference>
<dbReference type="Pfam" id="PF00724">
    <property type="entry name" value="Oxidored_FMN"/>
    <property type="match status" value="1"/>
</dbReference>
<dbReference type="PRINTS" id="PR00368">
    <property type="entry name" value="FADPNR"/>
</dbReference>
<evidence type="ECO:0000256" key="8">
    <source>
        <dbReference type="ARBA" id="ARBA00023004"/>
    </source>
</evidence>
<reference evidence="12" key="1">
    <citation type="submission" date="2020-10" db="EMBL/GenBank/DDBJ databases">
        <authorList>
            <person name="Gilroy R."/>
        </authorList>
    </citation>
    <scope>NUCLEOTIDE SEQUENCE</scope>
    <source>
        <strain evidence="12">ChiGjej3B3-7149</strain>
    </source>
</reference>
<dbReference type="Pfam" id="PF07992">
    <property type="entry name" value="Pyr_redox_2"/>
    <property type="match status" value="1"/>
</dbReference>
<dbReference type="GO" id="GO:0051536">
    <property type="term" value="F:iron-sulfur cluster binding"/>
    <property type="evidence" value="ECO:0007669"/>
    <property type="project" value="UniProtKB-KW"/>
</dbReference>
<dbReference type="Proteomes" id="UP000824238">
    <property type="component" value="Unassembled WGS sequence"/>
</dbReference>
<keyword evidence="6" id="KW-0479">Metal-binding</keyword>
<evidence type="ECO:0000256" key="9">
    <source>
        <dbReference type="ARBA" id="ARBA00023014"/>
    </source>
</evidence>
<evidence type="ECO:0000256" key="4">
    <source>
        <dbReference type="ARBA" id="ARBA00022630"/>
    </source>
</evidence>
<keyword evidence="4" id="KW-0285">Flavoprotein</keyword>
<dbReference type="Gene3D" id="3.40.50.720">
    <property type="entry name" value="NAD(P)-binding Rossmann-like Domain"/>
    <property type="match status" value="1"/>
</dbReference>
<comment type="cofactor">
    <cofactor evidence="2">
        <name>[4Fe-4S] cluster</name>
        <dbReference type="ChEBI" id="CHEBI:49883"/>
    </cofactor>
</comment>
<dbReference type="PANTHER" id="PTHR42917">
    <property type="entry name" value="2,4-DIENOYL-COA REDUCTASE"/>
    <property type="match status" value="1"/>
</dbReference>
<accession>A0A9D1DJK8</accession>
<evidence type="ECO:0000256" key="3">
    <source>
        <dbReference type="ARBA" id="ARBA00011048"/>
    </source>
</evidence>
<evidence type="ECO:0000256" key="5">
    <source>
        <dbReference type="ARBA" id="ARBA00022643"/>
    </source>
</evidence>
<evidence type="ECO:0000259" key="11">
    <source>
        <dbReference type="Pfam" id="PF07992"/>
    </source>
</evidence>
<protein>
    <submittedName>
        <fullName evidence="12">FAD-dependent oxidoreductase</fullName>
    </submittedName>
</protein>
<dbReference type="InterPro" id="IPR013785">
    <property type="entry name" value="Aldolase_TIM"/>
</dbReference>
<dbReference type="SUPFAM" id="SSF51395">
    <property type="entry name" value="FMN-linked oxidoreductases"/>
    <property type="match status" value="1"/>
</dbReference>
<dbReference type="CDD" id="cd02803">
    <property type="entry name" value="OYE_like_FMN_family"/>
    <property type="match status" value="1"/>
</dbReference>
<keyword evidence="9" id="KW-0411">Iron-sulfur</keyword>
<evidence type="ECO:0000256" key="1">
    <source>
        <dbReference type="ARBA" id="ARBA00001917"/>
    </source>
</evidence>
<dbReference type="InterPro" id="IPR023753">
    <property type="entry name" value="FAD/NAD-binding_dom"/>
</dbReference>
<dbReference type="GO" id="GO:0046872">
    <property type="term" value="F:metal ion binding"/>
    <property type="evidence" value="ECO:0007669"/>
    <property type="project" value="UniProtKB-KW"/>
</dbReference>
<name>A0A9D1DJK8_9FIRM</name>
<feature type="domain" description="FAD/NAD(P)-binding" evidence="11">
    <location>
        <begin position="379"/>
        <end position="600"/>
    </location>
</feature>
<evidence type="ECO:0000313" key="12">
    <source>
        <dbReference type="EMBL" id="HIR54011.1"/>
    </source>
</evidence>
<comment type="similarity">
    <text evidence="3">In the N-terminal section; belongs to the NADH:flavin oxidoreductase/NADH oxidase family.</text>
</comment>
<proteinExistence type="inferred from homology"/>
<evidence type="ECO:0000259" key="10">
    <source>
        <dbReference type="Pfam" id="PF00724"/>
    </source>
</evidence>
<dbReference type="InterPro" id="IPR051793">
    <property type="entry name" value="NADH:flavin_oxidoreductase"/>
</dbReference>
<keyword evidence="8" id="KW-0408">Iron</keyword>
<keyword evidence="7" id="KW-0560">Oxidoreductase</keyword>
<sequence length="638" mass="68768">MLNLMSPGEIGSLKLKNRIVMAPMGPHFGDIDRKAVEYFSARARGGAAMILVNMTVTDYFEDTSASLVITEDNFENFKEICDRAHAAGCKVCVQLMAGCGRMAGPSKLYPVPISASDCGWLYAPNVKCHELSVEEIERLIAETERSARLCAAAGADAFEMHAYGGYLNDQFLTAAWNTRTDKYGGDVKGRATFLLEQIAAVRRCAGEDTPILVKFCPDHGVPYPGFRQLPEGLELAKYLEENGVNALHVDAGCYEKWQLSMPAVFYQEAVLQLHSAKAVREAVSIPVLTHGRLSNYEKASAALRDGICDYAVIGRGLIADPDMPNKLAEGRPEDILPCISCNEGCIGSVLKGVHLRCALNPYAGFEDERKAPVAETPKRVLVVGGGPGGCTAALLARQAGHEVELWERSGTIGGKTLAASAPYMKADMLRLPNYYNVQLIKAGVPVRFFKEANRETVTEFAPDVLIWAAGGDVVRPKSIPGLDRSNVYSCEEALRNYVPLGKHLAIIGGGQVGIEAAIHFNTVGHDVTVVEMADKLMPDPPFVQNANVLKELMAAGTGTYLTGTKLVEVDAEGIVVETAEGKRHIDCDTVLLAMGWAPDASRGEELSDICRVIPVGDSSKCRNILAATTEAYEAVASI</sequence>
<feature type="domain" description="NADH:flavin oxidoreductase/NADH oxidase N-terminal" evidence="10">
    <location>
        <begin position="4"/>
        <end position="333"/>
    </location>
</feature>